<dbReference type="PANTHER" id="PTHR23504:SF15">
    <property type="entry name" value="MAJOR FACILITATOR SUPERFAMILY (MFS) PROFILE DOMAIN-CONTAINING PROTEIN"/>
    <property type="match status" value="1"/>
</dbReference>
<dbReference type="SUPFAM" id="SSF103473">
    <property type="entry name" value="MFS general substrate transporter"/>
    <property type="match status" value="1"/>
</dbReference>
<protein>
    <recommendedName>
        <fullName evidence="9">Major facilitator superfamily (MFS) profile domain-containing protein</fullName>
    </recommendedName>
</protein>
<dbReference type="InterPro" id="IPR036259">
    <property type="entry name" value="MFS_trans_sf"/>
</dbReference>
<dbReference type="InterPro" id="IPR011701">
    <property type="entry name" value="MFS"/>
</dbReference>
<organism evidence="7 8">
    <name type="scientific">Sphaerobolus stellatus (strain SS14)</name>
    <dbReference type="NCBI Taxonomy" id="990650"/>
    <lineage>
        <taxon>Eukaryota</taxon>
        <taxon>Fungi</taxon>
        <taxon>Dikarya</taxon>
        <taxon>Basidiomycota</taxon>
        <taxon>Agaricomycotina</taxon>
        <taxon>Agaricomycetes</taxon>
        <taxon>Phallomycetidae</taxon>
        <taxon>Geastrales</taxon>
        <taxon>Sphaerobolaceae</taxon>
        <taxon>Sphaerobolus</taxon>
    </lineage>
</organism>
<evidence type="ECO:0000256" key="1">
    <source>
        <dbReference type="ARBA" id="ARBA00004141"/>
    </source>
</evidence>
<keyword evidence="8" id="KW-1185">Reference proteome</keyword>
<comment type="subcellular location">
    <subcellularLocation>
        <location evidence="1">Membrane</location>
        <topology evidence="1">Multi-pass membrane protein</topology>
    </subcellularLocation>
</comment>
<dbReference type="GO" id="GO:0016020">
    <property type="term" value="C:membrane"/>
    <property type="evidence" value="ECO:0007669"/>
    <property type="project" value="UniProtKB-SubCell"/>
</dbReference>
<evidence type="ECO:0000256" key="5">
    <source>
        <dbReference type="ARBA" id="ARBA00023136"/>
    </source>
</evidence>
<evidence type="ECO:0008006" key="9">
    <source>
        <dbReference type="Google" id="ProtNLM"/>
    </source>
</evidence>
<feature type="transmembrane region" description="Helical" evidence="6">
    <location>
        <begin position="117"/>
        <end position="134"/>
    </location>
</feature>
<evidence type="ECO:0000256" key="2">
    <source>
        <dbReference type="ARBA" id="ARBA00022448"/>
    </source>
</evidence>
<gene>
    <name evidence="7" type="ORF">M422DRAFT_172891</name>
</gene>
<feature type="transmembrane region" description="Helical" evidence="6">
    <location>
        <begin position="146"/>
        <end position="162"/>
    </location>
</feature>
<dbReference type="PANTHER" id="PTHR23504">
    <property type="entry name" value="MAJOR FACILITATOR SUPERFAMILY DOMAIN-CONTAINING PROTEIN 10"/>
    <property type="match status" value="1"/>
</dbReference>
<feature type="transmembrane region" description="Helical" evidence="6">
    <location>
        <begin position="300"/>
        <end position="322"/>
    </location>
</feature>
<keyword evidence="2" id="KW-0813">Transport</keyword>
<feature type="transmembrane region" description="Helical" evidence="6">
    <location>
        <begin position="83"/>
        <end position="105"/>
    </location>
</feature>
<evidence type="ECO:0000313" key="7">
    <source>
        <dbReference type="EMBL" id="KIJ40988.1"/>
    </source>
</evidence>
<feature type="transmembrane region" description="Helical" evidence="6">
    <location>
        <begin position="174"/>
        <end position="196"/>
    </location>
</feature>
<feature type="transmembrane region" description="Helical" evidence="6">
    <location>
        <begin position="356"/>
        <end position="375"/>
    </location>
</feature>
<dbReference type="Gene3D" id="1.20.1250.20">
    <property type="entry name" value="MFS general substrate transporter like domains"/>
    <property type="match status" value="1"/>
</dbReference>
<feature type="transmembrane region" description="Helical" evidence="6">
    <location>
        <begin position="450"/>
        <end position="475"/>
    </location>
</feature>
<dbReference type="OrthoDB" id="419616at2759"/>
<name>A0A0C9UD13_SPHS4</name>
<dbReference type="Proteomes" id="UP000054279">
    <property type="component" value="Unassembled WGS sequence"/>
</dbReference>
<dbReference type="EMBL" id="KN837140">
    <property type="protein sequence ID" value="KIJ40988.1"/>
    <property type="molecule type" value="Genomic_DNA"/>
</dbReference>
<keyword evidence="4 6" id="KW-1133">Transmembrane helix</keyword>
<evidence type="ECO:0000256" key="6">
    <source>
        <dbReference type="SAM" id="Phobius"/>
    </source>
</evidence>
<evidence type="ECO:0000313" key="8">
    <source>
        <dbReference type="Proteomes" id="UP000054279"/>
    </source>
</evidence>
<feature type="transmembrane region" description="Helical" evidence="6">
    <location>
        <begin position="381"/>
        <end position="403"/>
    </location>
</feature>
<keyword evidence="3 6" id="KW-0812">Transmembrane</keyword>
<dbReference type="HOGENOM" id="CLU_001265_54_6_1"/>
<feature type="transmembrane region" description="Helical" evidence="6">
    <location>
        <begin position="275"/>
        <end position="294"/>
    </location>
</feature>
<keyword evidence="5 6" id="KW-0472">Membrane</keyword>
<sequence length="477" mass="51941">MHDDHISDSVHGERLYDLSETETTPLLPNPNPTILPRSTPLPWRSLGIVILLTAGHPIALDVVFPFVNQMILDVGIVKHPGEVGFYSGIIMAMYPATSFLAIMPASHLSDLVGRKPVILVGLSGMAVSTIWFGMCKSFASMLTSRALAGILGGVIACTKVIVTELTDKTNQVLAFQWHVVTIKFGQIIGLPLGGLLAHPEHHFTMFHSEFWNNHPFALPCFVAGAYAIFSIILGYVYLPEVSMLKLPLYTRSSLFFFSLNVSQIDTSTSNISYKAVLTAPILSVMLASFNVGLLSDGLLAIFPLFCFTPIGLGGLGMSEAAIGSHMAFRSILQLGTLPFYHQISTHFHSTTHVHRTFMWIWSLPFIILPCSNIVARTTDNVWILNAVFLTLICTSVTLSNMVVDVTPCAEALSTVNGLSMLTIALPQAVAPAFIAPLFAYSIKSGLLGGYMIWIILLVLSMCLVMCFLAELISLIHS</sequence>
<feature type="transmembrane region" description="Helical" evidence="6">
    <location>
        <begin position="216"/>
        <end position="238"/>
    </location>
</feature>
<accession>A0A0C9UD13</accession>
<feature type="transmembrane region" description="Helical" evidence="6">
    <location>
        <begin position="415"/>
        <end position="438"/>
    </location>
</feature>
<reference evidence="7 8" key="1">
    <citation type="submission" date="2014-06" db="EMBL/GenBank/DDBJ databases">
        <title>Evolutionary Origins and Diversification of the Mycorrhizal Mutualists.</title>
        <authorList>
            <consortium name="DOE Joint Genome Institute"/>
            <consortium name="Mycorrhizal Genomics Consortium"/>
            <person name="Kohler A."/>
            <person name="Kuo A."/>
            <person name="Nagy L.G."/>
            <person name="Floudas D."/>
            <person name="Copeland A."/>
            <person name="Barry K.W."/>
            <person name="Cichocki N."/>
            <person name="Veneault-Fourrey C."/>
            <person name="LaButti K."/>
            <person name="Lindquist E.A."/>
            <person name="Lipzen A."/>
            <person name="Lundell T."/>
            <person name="Morin E."/>
            <person name="Murat C."/>
            <person name="Riley R."/>
            <person name="Ohm R."/>
            <person name="Sun H."/>
            <person name="Tunlid A."/>
            <person name="Henrissat B."/>
            <person name="Grigoriev I.V."/>
            <person name="Hibbett D.S."/>
            <person name="Martin F."/>
        </authorList>
    </citation>
    <scope>NUCLEOTIDE SEQUENCE [LARGE SCALE GENOMIC DNA]</scope>
    <source>
        <strain evidence="7 8">SS14</strain>
    </source>
</reference>
<dbReference type="AlphaFoldDB" id="A0A0C9UD13"/>
<evidence type="ECO:0000256" key="4">
    <source>
        <dbReference type="ARBA" id="ARBA00022989"/>
    </source>
</evidence>
<dbReference type="Pfam" id="PF07690">
    <property type="entry name" value="MFS_1"/>
    <property type="match status" value="1"/>
</dbReference>
<proteinExistence type="predicted"/>
<evidence type="ECO:0000256" key="3">
    <source>
        <dbReference type="ARBA" id="ARBA00022692"/>
    </source>
</evidence>
<feature type="transmembrane region" description="Helical" evidence="6">
    <location>
        <begin position="46"/>
        <end position="71"/>
    </location>
</feature>
<dbReference type="GO" id="GO:0022857">
    <property type="term" value="F:transmembrane transporter activity"/>
    <property type="evidence" value="ECO:0007669"/>
    <property type="project" value="InterPro"/>
</dbReference>